<protein>
    <submittedName>
        <fullName evidence="5">Peptidylprolyl isomerase</fullName>
        <ecNumber evidence="5">5.2.1.8</ecNumber>
    </submittedName>
</protein>
<dbReference type="Pfam" id="PF00160">
    <property type="entry name" value="Pro_isomerase"/>
    <property type="match status" value="1"/>
</dbReference>
<keyword evidence="5" id="KW-0413">Isomerase</keyword>
<evidence type="ECO:0000313" key="6">
    <source>
        <dbReference type="Proteomes" id="UP001596512"/>
    </source>
</evidence>
<feature type="compositionally biased region" description="Polar residues" evidence="2">
    <location>
        <begin position="35"/>
        <end position="44"/>
    </location>
</feature>
<dbReference type="InterPro" id="IPR044666">
    <property type="entry name" value="Cyclophilin_A-like"/>
</dbReference>
<reference evidence="6" key="1">
    <citation type="journal article" date="2019" name="Int. J. Syst. Evol. Microbiol.">
        <title>The Global Catalogue of Microorganisms (GCM) 10K type strain sequencing project: providing services to taxonomists for standard genome sequencing and annotation.</title>
        <authorList>
            <consortium name="The Broad Institute Genomics Platform"/>
            <consortium name="The Broad Institute Genome Sequencing Center for Infectious Disease"/>
            <person name="Wu L."/>
            <person name="Ma J."/>
        </authorList>
    </citation>
    <scope>NUCLEOTIDE SEQUENCE [LARGE SCALE GENOMIC DNA]</scope>
    <source>
        <strain evidence="6">JCM 17695</strain>
    </source>
</reference>
<dbReference type="PROSITE" id="PS50072">
    <property type="entry name" value="CSA_PPIASE_2"/>
    <property type="match status" value="1"/>
</dbReference>
<dbReference type="PANTHER" id="PTHR45625:SF3">
    <property type="entry name" value="PEPTIDYL-PROLYL CIS-TRANS ISOMERASE B-RELATED"/>
    <property type="match status" value="1"/>
</dbReference>
<sequence>MSRIRTAAALLVGAAALAACTSTTQGTPVADVGTTRPTANDQTVTMPPPTTTSASSSCDYRSDGQEPARDVDMPSGTDAPKTVTLATDHGDIPMAMSADTPCTTASIAHLAKSGFYDDTPCHRLTKADSLSVLQCGDPSGTGTGGPGYTLPDENPTDLKPAGQGDYVVYPRGTVAMANTGAPHSGGSQFFLVYADSVLPPTYAVFATVDDEGLAVLDKITKAGVQGGGSDGAPATPVKIQQAKAD</sequence>
<dbReference type="Gene3D" id="2.40.100.10">
    <property type="entry name" value="Cyclophilin-like"/>
    <property type="match status" value="1"/>
</dbReference>
<comment type="function">
    <text evidence="1">PPIases accelerate the folding of proteins. It catalyzes the cis-trans isomerization of proline imidic peptide bonds in oligopeptides.</text>
</comment>
<feature type="region of interest" description="Disordered" evidence="2">
    <location>
        <begin position="24"/>
        <end position="84"/>
    </location>
</feature>
<dbReference type="SUPFAM" id="SSF50891">
    <property type="entry name" value="Cyclophilin-like"/>
    <property type="match status" value="1"/>
</dbReference>
<evidence type="ECO:0000256" key="1">
    <source>
        <dbReference type="ARBA" id="ARBA00002388"/>
    </source>
</evidence>
<evidence type="ECO:0000313" key="5">
    <source>
        <dbReference type="EMBL" id="MFC7614175.1"/>
    </source>
</evidence>
<dbReference type="Proteomes" id="UP001596512">
    <property type="component" value="Unassembled WGS sequence"/>
</dbReference>
<dbReference type="CDD" id="cd00317">
    <property type="entry name" value="cyclophilin"/>
    <property type="match status" value="1"/>
</dbReference>
<feature type="chain" id="PRO_5047422485" evidence="3">
    <location>
        <begin position="19"/>
        <end position="245"/>
    </location>
</feature>
<organism evidence="5 6">
    <name type="scientific">Actinokineospora soli</name>
    <dbReference type="NCBI Taxonomy" id="1048753"/>
    <lineage>
        <taxon>Bacteria</taxon>
        <taxon>Bacillati</taxon>
        <taxon>Actinomycetota</taxon>
        <taxon>Actinomycetes</taxon>
        <taxon>Pseudonocardiales</taxon>
        <taxon>Pseudonocardiaceae</taxon>
        <taxon>Actinokineospora</taxon>
    </lineage>
</organism>
<keyword evidence="3" id="KW-0732">Signal</keyword>
<name>A0ABW2TKB6_9PSEU</name>
<dbReference type="InterPro" id="IPR029000">
    <property type="entry name" value="Cyclophilin-like_dom_sf"/>
</dbReference>
<dbReference type="PANTHER" id="PTHR45625">
    <property type="entry name" value="PEPTIDYL-PROLYL CIS-TRANS ISOMERASE-RELATED"/>
    <property type="match status" value="1"/>
</dbReference>
<feature type="signal peptide" evidence="3">
    <location>
        <begin position="1"/>
        <end position="18"/>
    </location>
</feature>
<evidence type="ECO:0000256" key="2">
    <source>
        <dbReference type="SAM" id="MobiDB-lite"/>
    </source>
</evidence>
<comment type="caution">
    <text evidence="5">The sequence shown here is derived from an EMBL/GenBank/DDBJ whole genome shotgun (WGS) entry which is preliminary data.</text>
</comment>
<feature type="region of interest" description="Disordered" evidence="2">
    <location>
        <begin position="224"/>
        <end position="245"/>
    </location>
</feature>
<gene>
    <name evidence="5" type="ORF">ACFQV2_12120</name>
</gene>
<dbReference type="GO" id="GO:0003755">
    <property type="term" value="F:peptidyl-prolyl cis-trans isomerase activity"/>
    <property type="evidence" value="ECO:0007669"/>
    <property type="project" value="UniProtKB-EC"/>
</dbReference>
<evidence type="ECO:0000259" key="4">
    <source>
        <dbReference type="PROSITE" id="PS50072"/>
    </source>
</evidence>
<keyword evidence="6" id="KW-1185">Reference proteome</keyword>
<dbReference type="EC" id="5.2.1.8" evidence="5"/>
<feature type="domain" description="PPIase cyclophilin-type" evidence="4">
    <location>
        <begin position="90"/>
        <end position="244"/>
    </location>
</feature>
<evidence type="ECO:0000256" key="3">
    <source>
        <dbReference type="SAM" id="SignalP"/>
    </source>
</evidence>
<feature type="compositionally biased region" description="Basic and acidic residues" evidence="2">
    <location>
        <begin position="60"/>
        <end position="72"/>
    </location>
</feature>
<dbReference type="EMBL" id="JBHTEY010000004">
    <property type="protein sequence ID" value="MFC7614175.1"/>
    <property type="molecule type" value="Genomic_DNA"/>
</dbReference>
<accession>A0ABW2TKB6</accession>
<dbReference type="InterPro" id="IPR002130">
    <property type="entry name" value="Cyclophilin-type_PPIase_dom"/>
</dbReference>
<dbReference type="PROSITE" id="PS51257">
    <property type="entry name" value="PROKAR_LIPOPROTEIN"/>
    <property type="match status" value="1"/>
</dbReference>
<proteinExistence type="predicted"/>